<dbReference type="GO" id="GO:0030975">
    <property type="term" value="F:thiamine binding"/>
    <property type="evidence" value="ECO:0007669"/>
    <property type="project" value="InterPro"/>
</dbReference>
<dbReference type="InterPro" id="IPR007371">
    <property type="entry name" value="TPK_catalytic"/>
</dbReference>
<dbReference type="NCBIfam" id="TIGR01378">
    <property type="entry name" value="thi_PPkinase"/>
    <property type="match status" value="1"/>
</dbReference>
<dbReference type="EMBL" id="WUUL01000003">
    <property type="protein sequence ID" value="MXQ53305.1"/>
    <property type="molecule type" value="Genomic_DNA"/>
</dbReference>
<dbReference type="PANTHER" id="PTHR41299:SF1">
    <property type="entry name" value="THIAMINE PYROPHOSPHOKINASE"/>
    <property type="match status" value="1"/>
</dbReference>
<feature type="domain" description="Thiamin pyrophosphokinase thiamin-binding" evidence="7">
    <location>
        <begin position="149"/>
        <end position="208"/>
    </location>
</feature>
<evidence type="ECO:0000256" key="2">
    <source>
        <dbReference type="ARBA" id="ARBA00022741"/>
    </source>
</evidence>
<gene>
    <name evidence="8" type="ORF">GSM42_06070</name>
</gene>
<dbReference type="GO" id="GO:0016301">
    <property type="term" value="F:kinase activity"/>
    <property type="evidence" value="ECO:0007669"/>
    <property type="project" value="UniProtKB-KW"/>
</dbReference>
<evidence type="ECO:0000256" key="4">
    <source>
        <dbReference type="ARBA" id="ARBA00022840"/>
    </source>
</evidence>
<evidence type="ECO:0000259" key="7">
    <source>
        <dbReference type="Pfam" id="PF04265"/>
    </source>
</evidence>
<dbReference type="SUPFAM" id="SSF63862">
    <property type="entry name" value="Thiamin pyrophosphokinase, substrate-binding domain"/>
    <property type="match status" value="1"/>
</dbReference>
<keyword evidence="3 8" id="KW-0418">Kinase</keyword>
<dbReference type="PANTHER" id="PTHR41299">
    <property type="entry name" value="THIAMINE PYROPHOSPHOKINASE"/>
    <property type="match status" value="1"/>
</dbReference>
<reference evidence="8 9" key="1">
    <citation type="submission" date="2019-12" db="EMBL/GenBank/DDBJ databases">
        <title>Whole-genome analyses of novel actinobacteria.</title>
        <authorList>
            <person name="Sahin N."/>
            <person name="Saygin H."/>
        </authorList>
    </citation>
    <scope>NUCLEOTIDE SEQUENCE [LARGE SCALE GENOMIC DNA]</scope>
    <source>
        <strain evidence="8 9">KC615</strain>
    </source>
</reference>
<keyword evidence="4" id="KW-0067">ATP-binding</keyword>
<dbReference type="GO" id="GO:0004788">
    <property type="term" value="F:thiamine diphosphokinase activity"/>
    <property type="evidence" value="ECO:0007669"/>
    <property type="project" value="UniProtKB-UniRule"/>
</dbReference>
<evidence type="ECO:0000313" key="8">
    <source>
        <dbReference type="EMBL" id="MXQ53305.1"/>
    </source>
</evidence>
<evidence type="ECO:0000256" key="5">
    <source>
        <dbReference type="NCBIfam" id="TIGR01378"/>
    </source>
</evidence>
<dbReference type="InterPro" id="IPR053149">
    <property type="entry name" value="TPK"/>
</dbReference>
<dbReference type="SUPFAM" id="SSF63999">
    <property type="entry name" value="Thiamin pyrophosphokinase, catalytic domain"/>
    <property type="match status" value="1"/>
</dbReference>
<organism evidence="8 9">
    <name type="scientific">Shimazuella alba</name>
    <dbReference type="NCBI Taxonomy" id="2690964"/>
    <lineage>
        <taxon>Bacteria</taxon>
        <taxon>Bacillati</taxon>
        <taxon>Bacillota</taxon>
        <taxon>Bacilli</taxon>
        <taxon>Bacillales</taxon>
        <taxon>Thermoactinomycetaceae</taxon>
        <taxon>Shimazuella</taxon>
    </lineage>
</organism>
<evidence type="ECO:0000256" key="1">
    <source>
        <dbReference type="ARBA" id="ARBA00022679"/>
    </source>
</evidence>
<dbReference type="Proteomes" id="UP000430692">
    <property type="component" value="Unassembled WGS sequence"/>
</dbReference>
<dbReference type="InterPro" id="IPR007373">
    <property type="entry name" value="Thiamin_PyroPKinase_B1-bd"/>
</dbReference>
<evidence type="ECO:0000259" key="6">
    <source>
        <dbReference type="Pfam" id="PF04263"/>
    </source>
</evidence>
<dbReference type="Gene3D" id="3.40.50.10240">
    <property type="entry name" value="Thiamin pyrophosphokinase, catalytic domain"/>
    <property type="match status" value="1"/>
</dbReference>
<name>A0A6I4VSX3_9BACL</name>
<dbReference type="InterPro" id="IPR036371">
    <property type="entry name" value="TPK_B1-bd_sf"/>
</dbReference>
<keyword evidence="2" id="KW-0547">Nucleotide-binding</keyword>
<dbReference type="EC" id="2.7.6.2" evidence="5"/>
<dbReference type="InterPro" id="IPR006282">
    <property type="entry name" value="Thi_PPkinase"/>
</dbReference>
<evidence type="ECO:0000313" key="9">
    <source>
        <dbReference type="Proteomes" id="UP000430692"/>
    </source>
</evidence>
<keyword evidence="1 8" id="KW-0808">Transferase</keyword>
<dbReference type="InterPro" id="IPR036759">
    <property type="entry name" value="TPK_catalytic_sf"/>
</dbReference>
<protein>
    <recommendedName>
        <fullName evidence="5">Thiamine diphosphokinase</fullName>
        <ecNumber evidence="5">2.7.6.2</ecNumber>
    </recommendedName>
</protein>
<keyword evidence="9" id="KW-1185">Reference proteome</keyword>
<feature type="domain" description="Thiamin pyrophosphokinase catalytic" evidence="6">
    <location>
        <begin position="20"/>
        <end position="128"/>
    </location>
</feature>
<proteinExistence type="predicted"/>
<dbReference type="GO" id="GO:0005524">
    <property type="term" value="F:ATP binding"/>
    <property type="evidence" value="ECO:0007669"/>
    <property type="project" value="UniProtKB-KW"/>
</dbReference>
<dbReference type="Pfam" id="PF04265">
    <property type="entry name" value="TPK_B1_binding"/>
    <property type="match status" value="1"/>
</dbReference>
<dbReference type="RefSeq" id="WP_160800658.1">
    <property type="nucleotide sequence ID" value="NZ_WUUL01000003.1"/>
</dbReference>
<sequence>MSIKRVIVVAGGTVASRFLQEHIQEEDILIGADHGVVALLEAGFIPHIAIGDFDTTGKENMEAWKSLGIEIIPLSIMKDVTDSHAALEHALTYIPEEVHIYGAFGGARMDHTLANIGLLEWLNNHDVKGIMQDETNRVQFIKGPAKVTLTKSEYHYISVLPVSKYLEKVTTYGLVYPLQEKDVCRGETLGISNEISDRTAMITIENGVGLIIESKDR</sequence>
<evidence type="ECO:0000256" key="3">
    <source>
        <dbReference type="ARBA" id="ARBA00022777"/>
    </source>
</evidence>
<accession>A0A6I4VSX3</accession>
<dbReference type="GO" id="GO:0009229">
    <property type="term" value="P:thiamine diphosphate biosynthetic process"/>
    <property type="evidence" value="ECO:0007669"/>
    <property type="project" value="InterPro"/>
</dbReference>
<dbReference type="AlphaFoldDB" id="A0A6I4VSX3"/>
<dbReference type="CDD" id="cd07995">
    <property type="entry name" value="TPK"/>
    <property type="match status" value="1"/>
</dbReference>
<dbReference type="Pfam" id="PF04263">
    <property type="entry name" value="TPK_catalytic"/>
    <property type="match status" value="1"/>
</dbReference>
<dbReference type="GO" id="GO:0006772">
    <property type="term" value="P:thiamine metabolic process"/>
    <property type="evidence" value="ECO:0007669"/>
    <property type="project" value="UniProtKB-UniRule"/>
</dbReference>
<comment type="caution">
    <text evidence="8">The sequence shown here is derived from an EMBL/GenBank/DDBJ whole genome shotgun (WGS) entry which is preliminary data.</text>
</comment>